<dbReference type="PANTHER" id="PTHR43471:SF1">
    <property type="entry name" value="ABC TRANSPORTER PERMEASE PROTEIN NOSY-RELATED"/>
    <property type="match status" value="1"/>
</dbReference>
<dbReference type="STRING" id="1186196.SAMN04489841_3032"/>
<organism evidence="2 3">
    <name type="scientific">Natrinema salaciae</name>
    <dbReference type="NCBI Taxonomy" id="1186196"/>
    <lineage>
        <taxon>Archaea</taxon>
        <taxon>Methanobacteriati</taxon>
        <taxon>Methanobacteriota</taxon>
        <taxon>Stenosarchaea group</taxon>
        <taxon>Halobacteria</taxon>
        <taxon>Halobacteriales</taxon>
        <taxon>Natrialbaceae</taxon>
        <taxon>Natrinema</taxon>
    </lineage>
</organism>
<dbReference type="GO" id="GO:0005886">
    <property type="term" value="C:plasma membrane"/>
    <property type="evidence" value="ECO:0007669"/>
    <property type="project" value="UniProtKB-SubCell"/>
</dbReference>
<keyword evidence="3" id="KW-1185">Reference proteome</keyword>
<dbReference type="Proteomes" id="UP000199114">
    <property type="component" value="Unassembled WGS sequence"/>
</dbReference>
<reference evidence="3" key="1">
    <citation type="submission" date="2016-10" db="EMBL/GenBank/DDBJ databases">
        <authorList>
            <person name="Varghese N."/>
            <person name="Submissions S."/>
        </authorList>
    </citation>
    <scope>NUCLEOTIDE SEQUENCE [LARGE SCALE GENOMIC DNA]</scope>
    <source>
        <strain evidence="3">DSM 25055</strain>
    </source>
</reference>
<feature type="transmembrane region" description="Helical" evidence="1">
    <location>
        <begin position="100"/>
        <end position="124"/>
    </location>
</feature>
<dbReference type="AlphaFoldDB" id="A0A1H9LPQ9"/>
<dbReference type="OrthoDB" id="86287at2157"/>
<dbReference type="PANTHER" id="PTHR43471">
    <property type="entry name" value="ABC TRANSPORTER PERMEASE"/>
    <property type="match status" value="1"/>
</dbReference>
<feature type="transmembrane region" description="Helical" evidence="1">
    <location>
        <begin position="165"/>
        <end position="182"/>
    </location>
</feature>
<evidence type="ECO:0000313" key="3">
    <source>
        <dbReference type="Proteomes" id="UP000199114"/>
    </source>
</evidence>
<dbReference type="EMBL" id="FOFD01000004">
    <property type="protein sequence ID" value="SER13145.1"/>
    <property type="molecule type" value="Genomic_DNA"/>
</dbReference>
<keyword evidence="1" id="KW-0472">Membrane</keyword>
<keyword evidence="1" id="KW-0812">Transmembrane</keyword>
<sequence length="293" mass="31753">MNERVIAAKEFRELFFGYHGWIWSVFLLYPGYEMLVSEATVPSLGTVEAVAAYQGPVCILLGFLGCFLTYRTIVGERESGTILFLICQDCSRLEIVLGKLLGRTAVLGAFLLVGLSASLVASGLEYGAIAPGTTLLFGFVSLLYLCSIASVGVAWSMTVSTSPRALLATFGTYAAFVGWGDLADQLYAVITGTTLDNGPPQSGLYFFSRRLDPLSSYRVVTNSLFDVGNAAGDYTFAYATVHDGSVTNVVAAEATLSHLPWYLSAWVSLVVLLLWIVVPTGLAYWRFRSTDLY</sequence>
<evidence type="ECO:0000256" key="1">
    <source>
        <dbReference type="SAM" id="Phobius"/>
    </source>
</evidence>
<dbReference type="GO" id="GO:0140359">
    <property type="term" value="F:ABC-type transporter activity"/>
    <property type="evidence" value="ECO:0007669"/>
    <property type="project" value="InterPro"/>
</dbReference>
<proteinExistence type="predicted"/>
<protein>
    <submittedName>
        <fullName evidence="2">ABC-type transport system involved in multi-copper enzyme maturation, permease component</fullName>
    </submittedName>
</protein>
<evidence type="ECO:0000313" key="2">
    <source>
        <dbReference type="EMBL" id="SER13145.1"/>
    </source>
</evidence>
<accession>A0A1H9LPQ9</accession>
<feature type="transmembrane region" description="Helical" evidence="1">
    <location>
        <begin position="136"/>
        <end position="158"/>
    </location>
</feature>
<dbReference type="RefSeq" id="WP_090618575.1">
    <property type="nucleotide sequence ID" value="NZ_FOFD01000004.1"/>
</dbReference>
<feature type="transmembrane region" description="Helical" evidence="1">
    <location>
        <begin position="14"/>
        <end position="32"/>
    </location>
</feature>
<gene>
    <name evidence="2" type="ORF">SAMN04489841_3032</name>
</gene>
<keyword evidence="1" id="KW-1133">Transmembrane helix</keyword>
<feature type="transmembrane region" description="Helical" evidence="1">
    <location>
        <begin position="263"/>
        <end position="285"/>
    </location>
</feature>
<dbReference type="Pfam" id="PF12679">
    <property type="entry name" value="ABC2_membrane_2"/>
    <property type="match status" value="1"/>
</dbReference>
<feature type="transmembrane region" description="Helical" evidence="1">
    <location>
        <begin position="52"/>
        <end position="70"/>
    </location>
</feature>
<name>A0A1H9LPQ9_9EURY</name>